<keyword evidence="1" id="KW-0677">Repeat</keyword>
<keyword evidence="2" id="KW-0611">Plant defense</keyword>
<dbReference type="InterPro" id="IPR055414">
    <property type="entry name" value="LRR_R13L4/SHOC2-like"/>
</dbReference>
<proteinExistence type="predicted"/>
<organism evidence="6 7">
    <name type="scientific">Triticum turgidum subsp. durum</name>
    <name type="common">Durum wheat</name>
    <name type="synonym">Triticum durum</name>
    <dbReference type="NCBI Taxonomy" id="4567"/>
    <lineage>
        <taxon>Eukaryota</taxon>
        <taxon>Viridiplantae</taxon>
        <taxon>Streptophyta</taxon>
        <taxon>Embryophyta</taxon>
        <taxon>Tracheophyta</taxon>
        <taxon>Spermatophyta</taxon>
        <taxon>Magnoliopsida</taxon>
        <taxon>Liliopsida</taxon>
        <taxon>Poales</taxon>
        <taxon>Poaceae</taxon>
        <taxon>BOP clade</taxon>
        <taxon>Pooideae</taxon>
        <taxon>Triticodae</taxon>
        <taxon>Triticeae</taxon>
        <taxon>Triticinae</taxon>
        <taxon>Triticum</taxon>
    </lineage>
</organism>
<dbReference type="SUPFAM" id="SSF52058">
    <property type="entry name" value="L domain-like"/>
    <property type="match status" value="1"/>
</dbReference>
<evidence type="ECO:0000256" key="1">
    <source>
        <dbReference type="ARBA" id="ARBA00022737"/>
    </source>
</evidence>
<dbReference type="Gramene" id="TRITD5Av1G012480.1">
    <property type="protein sequence ID" value="TRITD5Av1G012480.1"/>
    <property type="gene ID" value="TRITD5Av1G012480"/>
</dbReference>
<dbReference type="Pfam" id="PF00931">
    <property type="entry name" value="NB-ARC"/>
    <property type="match status" value="1"/>
</dbReference>
<dbReference type="InterPro" id="IPR058922">
    <property type="entry name" value="WHD_DRP"/>
</dbReference>
<dbReference type="SUPFAM" id="SSF52540">
    <property type="entry name" value="P-loop containing nucleoside triphosphate hydrolases"/>
    <property type="match status" value="1"/>
</dbReference>
<feature type="domain" description="Disease resistance R13L4/SHOC-2-like LRR" evidence="5">
    <location>
        <begin position="314"/>
        <end position="669"/>
    </location>
</feature>
<reference evidence="6 7" key="1">
    <citation type="submission" date="2017-09" db="EMBL/GenBank/DDBJ databases">
        <authorList>
            <consortium name="International Durum Wheat Genome Sequencing Consortium (IDWGSC)"/>
            <person name="Milanesi L."/>
        </authorList>
    </citation>
    <scope>NUCLEOTIDE SEQUENCE [LARGE SCALE GENOMIC DNA]</scope>
    <source>
        <strain evidence="7">cv. Svevo</strain>
    </source>
</reference>
<dbReference type="InterPro" id="IPR042197">
    <property type="entry name" value="Apaf_helical"/>
</dbReference>
<dbReference type="InterPro" id="IPR027417">
    <property type="entry name" value="P-loop_NTPase"/>
</dbReference>
<evidence type="ECO:0000259" key="5">
    <source>
        <dbReference type="Pfam" id="PF23598"/>
    </source>
</evidence>
<evidence type="ECO:0000259" key="3">
    <source>
        <dbReference type="Pfam" id="PF00931"/>
    </source>
</evidence>
<dbReference type="InterPro" id="IPR044974">
    <property type="entry name" value="Disease_R_plants"/>
</dbReference>
<dbReference type="Gene3D" id="3.40.50.300">
    <property type="entry name" value="P-loop containing nucleotide triphosphate hydrolases"/>
    <property type="match status" value="1"/>
</dbReference>
<dbReference type="GO" id="GO:0043531">
    <property type="term" value="F:ADP binding"/>
    <property type="evidence" value="ECO:0007669"/>
    <property type="project" value="InterPro"/>
</dbReference>
<keyword evidence="7" id="KW-1185">Reference proteome</keyword>
<dbReference type="PANTHER" id="PTHR23155">
    <property type="entry name" value="DISEASE RESISTANCE PROTEIN RP"/>
    <property type="match status" value="1"/>
</dbReference>
<dbReference type="Proteomes" id="UP000324705">
    <property type="component" value="Chromosome 5A"/>
</dbReference>
<dbReference type="Gene3D" id="1.10.8.430">
    <property type="entry name" value="Helical domain of apoptotic protease-activating factors"/>
    <property type="match status" value="1"/>
</dbReference>
<evidence type="ECO:0000259" key="4">
    <source>
        <dbReference type="Pfam" id="PF23559"/>
    </source>
</evidence>
<name>A0A9R0WJF8_TRITD</name>
<evidence type="ECO:0008006" key="8">
    <source>
        <dbReference type="Google" id="ProtNLM"/>
    </source>
</evidence>
<dbReference type="PRINTS" id="PR00364">
    <property type="entry name" value="DISEASERSIST"/>
</dbReference>
<dbReference type="InterPro" id="IPR036388">
    <property type="entry name" value="WH-like_DNA-bd_sf"/>
</dbReference>
<dbReference type="GO" id="GO:0009626">
    <property type="term" value="P:plant-type hypersensitive response"/>
    <property type="evidence" value="ECO:0007669"/>
    <property type="project" value="UniProtKB-ARBA"/>
</dbReference>
<evidence type="ECO:0000313" key="7">
    <source>
        <dbReference type="Proteomes" id="UP000324705"/>
    </source>
</evidence>
<dbReference type="AlphaFoldDB" id="A0A9R0WJF8"/>
<dbReference type="GO" id="GO:0002758">
    <property type="term" value="P:innate immune response-activating signaling pathway"/>
    <property type="evidence" value="ECO:0007669"/>
    <property type="project" value="UniProtKB-ARBA"/>
</dbReference>
<dbReference type="InterPro" id="IPR032675">
    <property type="entry name" value="LRR_dom_sf"/>
</dbReference>
<dbReference type="OMA" id="RYFRICG"/>
<dbReference type="PANTHER" id="PTHR23155:SF1005">
    <property type="entry name" value="OS07G0197300 PROTEIN"/>
    <property type="match status" value="1"/>
</dbReference>
<accession>A0A9R0WJF8</accession>
<dbReference type="Gene3D" id="1.10.10.10">
    <property type="entry name" value="Winged helix-like DNA-binding domain superfamily/Winged helix DNA-binding domain"/>
    <property type="match status" value="1"/>
</dbReference>
<gene>
    <name evidence="6" type="ORF">TRITD_5Av1G012480</name>
</gene>
<dbReference type="Pfam" id="PF23598">
    <property type="entry name" value="LRR_14"/>
    <property type="match status" value="1"/>
</dbReference>
<dbReference type="FunFam" id="1.10.10.10:FF:000322">
    <property type="entry name" value="Probable disease resistance protein At1g63360"/>
    <property type="match status" value="1"/>
</dbReference>
<protein>
    <recommendedName>
        <fullName evidence="8">NB-ARC domain-containing protein</fullName>
    </recommendedName>
</protein>
<dbReference type="Pfam" id="PF23559">
    <property type="entry name" value="WHD_DRP"/>
    <property type="match status" value="1"/>
</dbReference>
<feature type="domain" description="Disease resistance protein winged helix" evidence="4">
    <location>
        <begin position="182"/>
        <end position="254"/>
    </location>
</feature>
<sequence>MDVGELEGMLKESLQNNRYLIFIDDVWSKAAWEAIWSKLPSSNCGSRIIVTTRIDTVAKACSNYCDYYIHHMKPLDEKESDQLFRRKAFGSMTEDSCPEYLKGAMENILKKCGGLPLAIANIASLLASYTHPEGKKMWEIVGRSIGSQMDNNPTLEGMRQILTLSYDHLPHHLKACIMYLSIFPEDYVICKDRLLKRWIAEGLIPEKRGMTQMELAEAYFNELMSRSMIDRGTYIVTVYQWREETCRMHDMMLEVMVSKSLESNFVSLLGRQYEGMAYDRIRRLAIHGGVEATQESSSKKMTARRGIKAMTMKHVRSLSIFDTEAQNLLARLGEFMLLRVLDLEDCKGLQKEHMSHICRMYLLRFLSLKCSDIKVMPSRIGDLEHLQTLDVRQTQLTSLPETVTKLEKLEHLLFTTKDGNLMSGWILPQGINKMKALRQLNKAVVVSEEKVAEEIGDLDQLEDLCIYVDTRNKDMDQNVLEELAKSLSKMNSLQLLDIGNLGCDKWPFKRALHFLHQVKSPPQLLRYFRICGLIDQLPKWVGGLMNLTELVIAWTYVDGVQLFSDICKLPNLQRLTLGPYFIRHGQDMVARSSQSFPKLKELTLGYSPEVPEVYGFEKGCMPELETLVLQFDDQWKTTAGIEHLKNLKEVQISCVKEGALAAVVEVLEVENKNRLKSDREEIRVIVRS</sequence>
<feature type="domain" description="NB-ARC" evidence="3">
    <location>
        <begin position="5"/>
        <end position="90"/>
    </location>
</feature>
<evidence type="ECO:0000256" key="2">
    <source>
        <dbReference type="ARBA" id="ARBA00022821"/>
    </source>
</evidence>
<dbReference type="GO" id="GO:0042742">
    <property type="term" value="P:defense response to bacterium"/>
    <property type="evidence" value="ECO:0007669"/>
    <property type="project" value="UniProtKB-ARBA"/>
</dbReference>
<evidence type="ECO:0000313" key="6">
    <source>
        <dbReference type="EMBL" id="VAI12616.1"/>
    </source>
</evidence>
<dbReference type="Gene3D" id="3.80.10.10">
    <property type="entry name" value="Ribonuclease Inhibitor"/>
    <property type="match status" value="1"/>
</dbReference>
<dbReference type="EMBL" id="LT934119">
    <property type="protein sequence ID" value="VAI12616.1"/>
    <property type="molecule type" value="Genomic_DNA"/>
</dbReference>
<dbReference type="InterPro" id="IPR002182">
    <property type="entry name" value="NB-ARC"/>
</dbReference>